<accession>A0ABU8UFA1</accession>
<organism evidence="1 2">
    <name type="scientific">Streptomyces machairae</name>
    <dbReference type="NCBI Taxonomy" id="3134109"/>
    <lineage>
        <taxon>Bacteria</taxon>
        <taxon>Bacillati</taxon>
        <taxon>Actinomycetota</taxon>
        <taxon>Actinomycetes</taxon>
        <taxon>Kitasatosporales</taxon>
        <taxon>Streptomycetaceae</taxon>
        <taxon>Streptomyces</taxon>
    </lineage>
</organism>
<evidence type="ECO:0000313" key="1">
    <source>
        <dbReference type="EMBL" id="MEJ8667581.1"/>
    </source>
</evidence>
<proteinExistence type="predicted"/>
<protein>
    <submittedName>
        <fullName evidence="1">Uncharacterized protein</fullName>
    </submittedName>
</protein>
<comment type="caution">
    <text evidence="1">The sequence shown here is derived from an EMBL/GenBank/DDBJ whole genome shotgun (WGS) entry which is preliminary data.</text>
</comment>
<dbReference type="EMBL" id="JBBKAK010000001">
    <property type="protein sequence ID" value="MEJ8667581.1"/>
    <property type="molecule type" value="Genomic_DNA"/>
</dbReference>
<dbReference type="Proteomes" id="UP001376459">
    <property type="component" value="Unassembled WGS sequence"/>
</dbReference>
<reference evidence="1 2" key="1">
    <citation type="submission" date="2024-03" db="EMBL/GenBank/DDBJ databases">
        <title>Novel Streptomyces species of biotechnological and ecological value are a feature of Machair soil.</title>
        <authorList>
            <person name="Prole J.R."/>
            <person name="Goodfellow M."/>
            <person name="Allenby N."/>
            <person name="Ward A.C."/>
        </authorList>
    </citation>
    <scope>NUCLEOTIDE SEQUENCE [LARGE SCALE GENOMIC DNA]</scope>
    <source>
        <strain evidence="1 2">MS1.AVA.1</strain>
    </source>
</reference>
<sequence length="50" mass="5184">MTRPDDPSTAAARMFAEAGAFGELLAGIEWAATPLGPPSPGRGPWWTPCA</sequence>
<name>A0ABU8UFA1_9ACTN</name>
<gene>
    <name evidence="1" type="ORF">WKI71_00495</name>
</gene>
<evidence type="ECO:0000313" key="2">
    <source>
        <dbReference type="Proteomes" id="UP001376459"/>
    </source>
</evidence>
<keyword evidence="2" id="KW-1185">Reference proteome</keyword>